<accession>A0A1F4WBC8</accession>
<reference evidence="2 3" key="1">
    <citation type="journal article" date="2016" name="Nat. Commun.">
        <title>Thousands of microbial genomes shed light on interconnected biogeochemical processes in an aquifer system.</title>
        <authorList>
            <person name="Anantharaman K."/>
            <person name="Brown C.T."/>
            <person name="Hug L.A."/>
            <person name="Sharon I."/>
            <person name="Castelle C.J."/>
            <person name="Probst A.J."/>
            <person name="Thomas B.C."/>
            <person name="Singh A."/>
            <person name="Wilkins M.J."/>
            <person name="Karaoz U."/>
            <person name="Brodie E.L."/>
            <person name="Williams K.H."/>
            <person name="Hubbard S.S."/>
            <person name="Banfield J.F."/>
        </authorList>
    </citation>
    <scope>NUCLEOTIDE SEQUENCE [LARGE SCALE GENOMIC DNA]</scope>
</reference>
<dbReference type="AlphaFoldDB" id="A0A1F4WBC8"/>
<comment type="caution">
    <text evidence="2">The sequence shown here is derived from an EMBL/GenBank/DDBJ whole genome shotgun (WGS) entry which is preliminary data.</text>
</comment>
<evidence type="ECO:0000313" key="2">
    <source>
        <dbReference type="EMBL" id="OGC66722.1"/>
    </source>
</evidence>
<proteinExistence type="predicted"/>
<evidence type="ECO:0000313" key="3">
    <source>
        <dbReference type="Proteomes" id="UP000176492"/>
    </source>
</evidence>
<dbReference type="EMBL" id="MEVM01000129">
    <property type="protein sequence ID" value="OGC66722.1"/>
    <property type="molecule type" value="Genomic_DNA"/>
</dbReference>
<dbReference type="Proteomes" id="UP000176492">
    <property type="component" value="Unassembled WGS sequence"/>
</dbReference>
<gene>
    <name evidence="2" type="ORF">A3J33_02300</name>
</gene>
<protein>
    <submittedName>
        <fullName evidence="2">Uncharacterized protein</fullName>
    </submittedName>
</protein>
<organism evidence="2 3">
    <name type="scientific">candidate division WWE3 bacterium RIFCSPLOWO2_02_FULL_53_10</name>
    <dbReference type="NCBI Taxonomy" id="1802629"/>
    <lineage>
        <taxon>Bacteria</taxon>
        <taxon>Katanobacteria</taxon>
    </lineage>
</organism>
<evidence type="ECO:0000256" key="1">
    <source>
        <dbReference type="SAM" id="MobiDB-lite"/>
    </source>
</evidence>
<sequence length="63" mass="6158">MFTTPAGLAAGAPVLIPATGVEAGAEVAAGAQASPNQPAPKPMGWKETTTATIRPANPGSMEV</sequence>
<name>A0A1F4WBC8_UNCKA</name>
<feature type="region of interest" description="Disordered" evidence="1">
    <location>
        <begin position="29"/>
        <end position="63"/>
    </location>
</feature>